<dbReference type="InterPro" id="IPR039536">
    <property type="entry name" value="TetR_C_Proteobacteria"/>
</dbReference>
<dbReference type="Pfam" id="PF00440">
    <property type="entry name" value="TetR_N"/>
    <property type="match status" value="1"/>
</dbReference>
<dbReference type="PROSITE" id="PS50977">
    <property type="entry name" value="HTH_TETR_2"/>
    <property type="match status" value="1"/>
</dbReference>
<keyword evidence="2 4" id="KW-0238">DNA-binding</keyword>
<dbReference type="RefSeq" id="WP_165922128.1">
    <property type="nucleotide sequence ID" value="NZ_SMFZ01000001.1"/>
</dbReference>
<evidence type="ECO:0000259" key="5">
    <source>
        <dbReference type="PROSITE" id="PS50977"/>
    </source>
</evidence>
<keyword evidence="7" id="KW-1185">Reference proteome</keyword>
<dbReference type="GO" id="GO:0003700">
    <property type="term" value="F:DNA-binding transcription factor activity"/>
    <property type="evidence" value="ECO:0007669"/>
    <property type="project" value="TreeGrafter"/>
</dbReference>
<dbReference type="InterPro" id="IPR036271">
    <property type="entry name" value="Tet_transcr_reg_TetR-rel_C_sf"/>
</dbReference>
<dbReference type="Gene3D" id="1.10.357.10">
    <property type="entry name" value="Tetracycline Repressor, domain 2"/>
    <property type="match status" value="1"/>
</dbReference>
<comment type="caution">
    <text evidence="6">The sequence shown here is derived from an EMBL/GenBank/DDBJ whole genome shotgun (WGS) entry which is preliminary data.</text>
</comment>
<proteinExistence type="predicted"/>
<dbReference type="PANTHER" id="PTHR30055">
    <property type="entry name" value="HTH-TYPE TRANSCRIPTIONAL REGULATOR RUTR"/>
    <property type="match status" value="1"/>
</dbReference>
<dbReference type="Proteomes" id="UP000295560">
    <property type="component" value="Unassembled WGS sequence"/>
</dbReference>
<evidence type="ECO:0000256" key="1">
    <source>
        <dbReference type="ARBA" id="ARBA00023015"/>
    </source>
</evidence>
<dbReference type="EMBL" id="SMFZ01000001">
    <property type="protein sequence ID" value="TCK24969.1"/>
    <property type="molecule type" value="Genomic_DNA"/>
</dbReference>
<accession>A0A4R1HY18</accession>
<dbReference type="SUPFAM" id="SSF48498">
    <property type="entry name" value="Tetracyclin repressor-like, C-terminal domain"/>
    <property type="match status" value="1"/>
</dbReference>
<keyword evidence="1" id="KW-0805">Transcription regulation</keyword>
<dbReference type="AlphaFoldDB" id="A0A4R1HY18"/>
<feature type="domain" description="HTH tetR-type" evidence="5">
    <location>
        <begin position="19"/>
        <end position="79"/>
    </location>
</feature>
<dbReference type="FunFam" id="1.10.10.60:FF:000141">
    <property type="entry name" value="TetR family transcriptional regulator"/>
    <property type="match status" value="1"/>
</dbReference>
<sequence length="219" mass="23471">MTEDGLLVRISAREPEEPGGKRAAIVRAATTLFLRGGFQATSTEQIATAAAVSKQTVYNQFGDKKALFEQIVLGVTATAEAFTVDLVETLEGVETAADLEPTLRSLARRYLSAVISPDVMALRRLVISEAARFPDLAAGYHDRAPARVLDAIAGQFARLGERGFLDVPDPATAASDFAFLLVGRPLDEGMFRPAGEVLVDVDAAADHAVDVVLAVYRRR</sequence>
<dbReference type="PANTHER" id="PTHR30055:SF146">
    <property type="entry name" value="HTH-TYPE TRANSCRIPTIONAL DUAL REGULATOR CECR"/>
    <property type="match status" value="1"/>
</dbReference>
<evidence type="ECO:0000256" key="2">
    <source>
        <dbReference type="ARBA" id="ARBA00023125"/>
    </source>
</evidence>
<reference evidence="6 7" key="1">
    <citation type="submission" date="2019-03" db="EMBL/GenBank/DDBJ databases">
        <title>Sequencing the genomes of 1000 actinobacteria strains.</title>
        <authorList>
            <person name="Klenk H.-P."/>
        </authorList>
    </citation>
    <scope>NUCLEOTIDE SEQUENCE [LARGE SCALE GENOMIC DNA]</scope>
    <source>
        <strain evidence="6 7">DSM 44969</strain>
    </source>
</reference>
<organism evidence="6 7">
    <name type="scientific">Pseudonocardia endophytica</name>
    <dbReference type="NCBI Taxonomy" id="401976"/>
    <lineage>
        <taxon>Bacteria</taxon>
        <taxon>Bacillati</taxon>
        <taxon>Actinomycetota</taxon>
        <taxon>Actinomycetes</taxon>
        <taxon>Pseudonocardiales</taxon>
        <taxon>Pseudonocardiaceae</taxon>
        <taxon>Pseudonocardia</taxon>
    </lineage>
</organism>
<feature type="DNA-binding region" description="H-T-H motif" evidence="4">
    <location>
        <begin position="42"/>
        <end position="61"/>
    </location>
</feature>
<dbReference type="GO" id="GO:0045892">
    <property type="term" value="P:negative regulation of DNA-templated transcription"/>
    <property type="evidence" value="ECO:0007669"/>
    <property type="project" value="UniProtKB-ARBA"/>
</dbReference>
<name>A0A4R1HY18_PSEEN</name>
<protein>
    <submittedName>
        <fullName evidence="6">TetR family transcriptional regulator</fullName>
    </submittedName>
</protein>
<evidence type="ECO:0000256" key="3">
    <source>
        <dbReference type="ARBA" id="ARBA00023163"/>
    </source>
</evidence>
<evidence type="ECO:0000313" key="6">
    <source>
        <dbReference type="EMBL" id="TCK24969.1"/>
    </source>
</evidence>
<dbReference type="PRINTS" id="PR00455">
    <property type="entry name" value="HTHTETR"/>
</dbReference>
<keyword evidence="3" id="KW-0804">Transcription</keyword>
<dbReference type="SUPFAM" id="SSF46689">
    <property type="entry name" value="Homeodomain-like"/>
    <property type="match status" value="1"/>
</dbReference>
<dbReference type="InterPro" id="IPR001647">
    <property type="entry name" value="HTH_TetR"/>
</dbReference>
<dbReference type="GO" id="GO:0000976">
    <property type="term" value="F:transcription cis-regulatory region binding"/>
    <property type="evidence" value="ECO:0007669"/>
    <property type="project" value="TreeGrafter"/>
</dbReference>
<gene>
    <name evidence="6" type="ORF">EV378_0765</name>
</gene>
<dbReference type="InterPro" id="IPR009057">
    <property type="entry name" value="Homeodomain-like_sf"/>
</dbReference>
<evidence type="ECO:0000256" key="4">
    <source>
        <dbReference type="PROSITE-ProRule" id="PRU00335"/>
    </source>
</evidence>
<dbReference type="Pfam" id="PF14246">
    <property type="entry name" value="TetR_C_7"/>
    <property type="match status" value="1"/>
</dbReference>
<evidence type="ECO:0000313" key="7">
    <source>
        <dbReference type="Proteomes" id="UP000295560"/>
    </source>
</evidence>
<dbReference type="InterPro" id="IPR050109">
    <property type="entry name" value="HTH-type_TetR-like_transc_reg"/>
</dbReference>